<dbReference type="PANTHER" id="PTHR16043">
    <property type="entry name" value="DALRD3 PROTEIN"/>
    <property type="match status" value="1"/>
</dbReference>
<dbReference type="Proteomes" id="UP001634394">
    <property type="component" value="Unassembled WGS sequence"/>
</dbReference>
<dbReference type="PANTHER" id="PTHR16043:SF1">
    <property type="entry name" value="DALR ANTICODON-BINDING DOMAIN-CONTAINING PROTEIN 3"/>
    <property type="match status" value="1"/>
</dbReference>
<dbReference type="EMBL" id="JBJQND010000015">
    <property type="protein sequence ID" value="KAL3852213.1"/>
    <property type="molecule type" value="Genomic_DNA"/>
</dbReference>
<evidence type="ECO:0000259" key="1">
    <source>
        <dbReference type="SMART" id="SM00836"/>
    </source>
</evidence>
<keyword evidence="3" id="KW-1185">Reference proteome</keyword>
<accession>A0ABD3UVL3</accession>
<dbReference type="AlphaFoldDB" id="A0ABD3UVL3"/>
<sequence length="612" mass="69769">MEDMGCNFTYLQTKFIRKLENTLIYELNKNGFSIDATAFIRKVKHLNHGDFTVPSGCLPHIDPQVFEEIKRLLLQKSKNWELKIENITTDPYNAFIFHLRRPDCFKQALQEVLLHKEAYGINFISVKKSVLLSSSSFSAIREKTVEETSVDTLRSIVLLQHIILLLKAHGYDVVCRVPEILPESLRHLVSLIRLLDTSCKWTNASAPELIHQLRYRAQQFQTRQKYIPHDDHDHASNRDEETCSHGRGFDIAVSQGSEIDLTSSSCKTEPDKDTCQDCMHVEDVVVDLEQYIRLKGLIVGKGGYDKNIKYVEVVSNGKESFCLIEVAELEQSIKTYPIQACVHVVSQSQAFSQQKVDILWQILTQGHDQPPVHQSHFVYGTVTCRKNSQNEKVNAHEFYNLRYQQLKQAFVMKYAEQVTGQGWEDTIAILTMANIKFELLATTARNMVKLDLSHDISDGTLGDAGGGAFVMYNCARLSTLLSHFQESVEKGLYPPLPPIEEVDFVTLREQEEWHLLFQYVLAFPQLIQQTVGSFDDPDRSNINADIQSHKISNMLVNLSRVVSSYYSRIHVLGESRAHLLPQMFSRIYLLKGVHQVMVNGLALMGIPPLSQL</sequence>
<name>A0ABD3UVL3_SINWO</name>
<dbReference type="SMART" id="SM00836">
    <property type="entry name" value="DALR_1"/>
    <property type="match status" value="1"/>
</dbReference>
<evidence type="ECO:0000313" key="2">
    <source>
        <dbReference type="EMBL" id="KAL3852213.1"/>
    </source>
</evidence>
<organism evidence="2 3">
    <name type="scientific">Sinanodonta woodiana</name>
    <name type="common">Chinese pond mussel</name>
    <name type="synonym">Anodonta woodiana</name>
    <dbReference type="NCBI Taxonomy" id="1069815"/>
    <lineage>
        <taxon>Eukaryota</taxon>
        <taxon>Metazoa</taxon>
        <taxon>Spiralia</taxon>
        <taxon>Lophotrochozoa</taxon>
        <taxon>Mollusca</taxon>
        <taxon>Bivalvia</taxon>
        <taxon>Autobranchia</taxon>
        <taxon>Heteroconchia</taxon>
        <taxon>Palaeoheterodonta</taxon>
        <taxon>Unionida</taxon>
        <taxon>Unionoidea</taxon>
        <taxon>Unionidae</taxon>
        <taxon>Unioninae</taxon>
        <taxon>Sinanodonta</taxon>
    </lineage>
</organism>
<dbReference type="Gene3D" id="1.10.730.10">
    <property type="entry name" value="Isoleucyl-tRNA Synthetase, Domain 1"/>
    <property type="match status" value="1"/>
</dbReference>
<reference evidence="2 3" key="1">
    <citation type="submission" date="2024-11" db="EMBL/GenBank/DDBJ databases">
        <title>Chromosome-level genome assembly of the freshwater bivalve Anodonta woodiana.</title>
        <authorList>
            <person name="Chen X."/>
        </authorList>
    </citation>
    <scope>NUCLEOTIDE SEQUENCE [LARGE SCALE GENOMIC DNA]</scope>
    <source>
        <strain evidence="2">MN2024</strain>
        <tissue evidence="2">Gills</tissue>
    </source>
</reference>
<evidence type="ECO:0000313" key="3">
    <source>
        <dbReference type="Proteomes" id="UP001634394"/>
    </source>
</evidence>
<feature type="domain" description="DALR anticodon binding" evidence="1">
    <location>
        <begin position="470"/>
        <end position="612"/>
    </location>
</feature>
<dbReference type="InterPro" id="IPR008909">
    <property type="entry name" value="DALR_anticod-bd"/>
</dbReference>
<comment type="caution">
    <text evidence="2">The sequence shown here is derived from an EMBL/GenBank/DDBJ whole genome shotgun (WGS) entry which is preliminary data.</text>
</comment>
<gene>
    <name evidence="2" type="ORF">ACJMK2_015885</name>
</gene>
<dbReference type="SUPFAM" id="SSF47323">
    <property type="entry name" value="Anticodon-binding domain of a subclass of class I aminoacyl-tRNA synthetases"/>
    <property type="match status" value="1"/>
</dbReference>
<dbReference type="InterPro" id="IPR037380">
    <property type="entry name" value="DALRD3"/>
</dbReference>
<dbReference type="InterPro" id="IPR009080">
    <property type="entry name" value="tRNAsynth_Ia_anticodon-bd"/>
</dbReference>
<dbReference type="Pfam" id="PF05746">
    <property type="entry name" value="DALR_1"/>
    <property type="match status" value="1"/>
</dbReference>
<protein>
    <recommendedName>
        <fullName evidence="1">DALR anticodon binding domain-containing protein</fullName>
    </recommendedName>
</protein>
<proteinExistence type="predicted"/>